<protein>
    <submittedName>
        <fullName evidence="1">Uncharacterized protein</fullName>
    </submittedName>
</protein>
<dbReference type="STRING" id="688270.Celal_0789"/>
<dbReference type="AlphaFoldDB" id="E6XES1"/>
<reference evidence="1 2" key="1">
    <citation type="journal article" date="2010" name="Stand. Genomic Sci.">
        <title>Complete genome sequence of Cellulophaga algicola type strain (IC166).</title>
        <authorList>
            <person name="Abt B."/>
            <person name="Lu M."/>
            <person name="Misra M."/>
            <person name="Han C."/>
            <person name="Nolan M."/>
            <person name="Lucas S."/>
            <person name="Hammon N."/>
            <person name="Deshpande S."/>
            <person name="Cheng J.F."/>
            <person name="Tapia R."/>
            <person name="Goodwin L."/>
            <person name="Pitluck S."/>
            <person name="Liolios K."/>
            <person name="Pagani I."/>
            <person name="Ivanova N."/>
            <person name="Mavromatis K."/>
            <person name="Ovchinikova G."/>
            <person name="Pati A."/>
            <person name="Chen A."/>
            <person name="Palaniappan K."/>
            <person name="Land M."/>
            <person name="Hauser L."/>
            <person name="Chang Y.J."/>
            <person name="Jeffries C.D."/>
            <person name="Detter J.C."/>
            <person name="Brambilla E."/>
            <person name="Rohde M."/>
            <person name="Tindall B.J."/>
            <person name="Goker M."/>
            <person name="Woyke T."/>
            <person name="Bristow J."/>
            <person name="Eisen J.A."/>
            <person name="Markowitz V."/>
            <person name="Hugenholtz P."/>
            <person name="Kyrpides N.C."/>
            <person name="Klenk H.P."/>
            <person name="Lapidus A."/>
        </authorList>
    </citation>
    <scope>NUCLEOTIDE SEQUENCE [LARGE SCALE GENOMIC DNA]</scope>
    <source>
        <strain evidence="2">DSM 14237 / IC166 / ACAM 630</strain>
    </source>
</reference>
<accession>E6XES1</accession>
<keyword evidence="2" id="KW-1185">Reference proteome</keyword>
<name>E6XES1_CELAD</name>
<dbReference type="eggNOG" id="ENOG50310QF">
    <property type="taxonomic scope" value="Bacteria"/>
</dbReference>
<dbReference type="EMBL" id="CP002453">
    <property type="protein sequence ID" value="ADV48123.1"/>
    <property type="molecule type" value="Genomic_DNA"/>
</dbReference>
<dbReference type="KEGG" id="cao:Celal_0789"/>
<dbReference type="HOGENOM" id="CLU_2971000_0_0_10"/>
<dbReference type="RefSeq" id="WP_013549613.1">
    <property type="nucleotide sequence ID" value="NC_014934.1"/>
</dbReference>
<sequence length="58" mass="6671">MTPKLKSLIFLFAFILCSLLYYTLEEQDKKDSLSNSENFATMQLSDMEDADALEQAEE</sequence>
<evidence type="ECO:0000313" key="1">
    <source>
        <dbReference type="EMBL" id="ADV48123.1"/>
    </source>
</evidence>
<evidence type="ECO:0000313" key="2">
    <source>
        <dbReference type="Proteomes" id="UP000008634"/>
    </source>
</evidence>
<organism evidence="1 2">
    <name type="scientific">Cellulophaga algicola (strain DSM 14237 / IC166 / ACAM 630)</name>
    <dbReference type="NCBI Taxonomy" id="688270"/>
    <lineage>
        <taxon>Bacteria</taxon>
        <taxon>Pseudomonadati</taxon>
        <taxon>Bacteroidota</taxon>
        <taxon>Flavobacteriia</taxon>
        <taxon>Flavobacteriales</taxon>
        <taxon>Flavobacteriaceae</taxon>
        <taxon>Cellulophaga</taxon>
    </lineage>
</organism>
<dbReference type="Proteomes" id="UP000008634">
    <property type="component" value="Chromosome"/>
</dbReference>
<proteinExistence type="predicted"/>
<gene>
    <name evidence="1" type="ordered locus">Celal_0789</name>
</gene>